<dbReference type="Proteomes" id="UP001196509">
    <property type="component" value="Unassembled WGS sequence"/>
</dbReference>
<comment type="caution">
    <text evidence="5">The sequence shown here is derived from an EMBL/GenBank/DDBJ whole genome shotgun (WGS) entry which is preliminary data.</text>
</comment>
<dbReference type="InterPro" id="IPR050121">
    <property type="entry name" value="Cytochrome_P450_monoxygenase"/>
</dbReference>
<evidence type="ECO:0000256" key="3">
    <source>
        <dbReference type="PIRSR" id="PIRSR602401-1"/>
    </source>
</evidence>
<accession>A0AAE2ZGI8</accession>
<dbReference type="Gene3D" id="1.10.630.10">
    <property type="entry name" value="Cytochrome P450"/>
    <property type="match status" value="1"/>
</dbReference>
<dbReference type="InterPro" id="IPR036396">
    <property type="entry name" value="Cyt_P450_sf"/>
</dbReference>
<dbReference type="InterPro" id="IPR001128">
    <property type="entry name" value="Cyt_P450"/>
</dbReference>
<dbReference type="EMBL" id="JAICBX010000001">
    <property type="protein sequence ID" value="MBW8636169.1"/>
    <property type="molecule type" value="Genomic_DNA"/>
</dbReference>
<dbReference type="PANTHER" id="PTHR24305">
    <property type="entry name" value="CYTOCHROME P450"/>
    <property type="match status" value="1"/>
</dbReference>
<gene>
    <name evidence="5" type="ORF">K1W69_03135</name>
</gene>
<reference evidence="5" key="1">
    <citation type="submission" date="2021-08" db="EMBL/GenBank/DDBJ databases">
        <title>Hoeflea bacterium WL0058 sp. nov., isolated from the sediment.</title>
        <authorList>
            <person name="Wang L."/>
            <person name="Zhang D."/>
        </authorList>
    </citation>
    <scope>NUCLEOTIDE SEQUENCE</scope>
    <source>
        <strain evidence="5">WL0058</strain>
    </source>
</reference>
<evidence type="ECO:0000313" key="6">
    <source>
        <dbReference type="Proteomes" id="UP001196509"/>
    </source>
</evidence>
<feature type="binding site" description="axial binding residue" evidence="3">
    <location>
        <position position="379"/>
    </location>
    <ligand>
        <name>heme</name>
        <dbReference type="ChEBI" id="CHEBI:30413"/>
    </ligand>
    <ligandPart>
        <name>Fe</name>
        <dbReference type="ChEBI" id="CHEBI:18248"/>
    </ligandPart>
</feature>
<sequence length="432" mass="49112">MTAFLRVRHAVHIGLNAPDFFAKQRDQFGNTFFVQVPGLNRVLFTSEPEYVSDLFQFPSDVMSSSLPSPIQPLLGERSLILVQGDAHRDERRLLKPAFQGQCLIQYNRFIEDAIETSCKQLQSDPVAQTWMQDVTLDVILRAVFGEEEVSERAEFAAACRRLIGSYTALLLLFPNARFNAWGFSPWDRFLSAREVLDEQIYRVLDRSITRKSDSVVGRLMEEGAATDLHDPKVRRDWRDRLTTLLLAGFETTANTLAWTLYHLTQHPEWQDRIAVSLGRADSREALTRHAMKQPELDSFCKEVMRLHPVVPLVIRSVLSPVEWAGRSLSPGEYAGVATLNIHTDPTLYPDPMRFDPARFLDAKPKLHEYVPFGGGEKKCLGYGFALHEIKIVIATILTRFRIALTSPVYPKPRIQGLALMPKPEIRLTLSPR</sequence>
<dbReference type="PRINTS" id="PR00463">
    <property type="entry name" value="EP450I"/>
</dbReference>
<dbReference type="GO" id="GO:0016705">
    <property type="term" value="F:oxidoreductase activity, acting on paired donors, with incorporation or reduction of molecular oxygen"/>
    <property type="evidence" value="ECO:0007669"/>
    <property type="project" value="InterPro"/>
</dbReference>
<keyword evidence="4" id="KW-0560">Oxidoreductase</keyword>
<dbReference type="AlphaFoldDB" id="A0AAE2ZGI8"/>
<keyword evidence="3 4" id="KW-0479">Metal-binding</keyword>
<dbReference type="SUPFAM" id="SSF48264">
    <property type="entry name" value="Cytochrome P450"/>
    <property type="match status" value="1"/>
</dbReference>
<keyword evidence="3 4" id="KW-0408">Iron</keyword>
<dbReference type="InterPro" id="IPR017972">
    <property type="entry name" value="Cyt_P450_CS"/>
</dbReference>
<evidence type="ECO:0000256" key="1">
    <source>
        <dbReference type="ARBA" id="ARBA00001971"/>
    </source>
</evidence>
<dbReference type="RefSeq" id="WP_220226872.1">
    <property type="nucleotide sequence ID" value="NZ_JAICBX010000001.1"/>
</dbReference>
<keyword evidence="3 4" id="KW-0349">Heme</keyword>
<protein>
    <submittedName>
        <fullName evidence="5">Cytochrome P450</fullName>
    </submittedName>
</protein>
<keyword evidence="4" id="KW-0503">Monooxygenase</keyword>
<evidence type="ECO:0000256" key="2">
    <source>
        <dbReference type="ARBA" id="ARBA00010617"/>
    </source>
</evidence>
<dbReference type="InterPro" id="IPR002401">
    <property type="entry name" value="Cyt_P450_E_grp-I"/>
</dbReference>
<proteinExistence type="inferred from homology"/>
<comment type="cofactor">
    <cofactor evidence="1 3">
        <name>heme</name>
        <dbReference type="ChEBI" id="CHEBI:30413"/>
    </cofactor>
</comment>
<dbReference type="PROSITE" id="PS00086">
    <property type="entry name" value="CYTOCHROME_P450"/>
    <property type="match status" value="1"/>
</dbReference>
<evidence type="ECO:0000313" key="5">
    <source>
        <dbReference type="EMBL" id="MBW8636169.1"/>
    </source>
</evidence>
<dbReference type="PANTHER" id="PTHR24305:SF166">
    <property type="entry name" value="CYTOCHROME P450 12A4, MITOCHONDRIAL-RELATED"/>
    <property type="match status" value="1"/>
</dbReference>
<dbReference type="GO" id="GO:0005506">
    <property type="term" value="F:iron ion binding"/>
    <property type="evidence" value="ECO:0007669"/>
    <property type="project" value="InterPro"/>
</dbReference>
<organism evidence="5 6">
    <name type="scientific">Flavimaribacter sediminis</name>
    <dbReference type="NCBI Taxonomy" id="2865987"/>
    <lineage>
        <taxon>Bacteria</taxon>
        <taxon>Pseudomonadati</taxon>
        <taxon>Pseudomonadota</taxon>
        <taxon>Alphaproteobacteria</taxon>
        <taxon>Hyphomicrobiales</taxon>
        <taxon>Rhizobiaceae</taxon>
        <taxon>Flavimaribacter</taxon>
    </lineage>
</organism>
<keyword evidence="6" id="KW-1185">Reference proteome</keyword>
<name>A0AAE2ZGI8_9HYPH</name>
<dbReference type="GO" id="GO:0020037">
    <property type="term" value="F:heme binding"/>
    <property type="evidence" value="ECO:0007669"/>
    <property type="project" value="InterPro"/>
</dbReference>
<dbReference type="GO" id="GO:0004497">
    <property type="term" value="F:monooxygenase activity"/>
    <property type="evidence" value="ECO:0007669"/>
    <property type="project" value="UniProtKB-KW"/>
</dbReference>
<dbReference type="PRINTS" id="PR00385">
    <property type="entry name" value="P450"/>
</dbReference>
<comment type="similarity">
    <text evidence="2 4">Belongs to the cytochrome P450 family.</text>
</comment>
<dbReference type="Pfam" id="PF00067">
    <property type="entry name" value="p450"/>
    <property type="match status" value="1"/>
</dbReference>
<evidence type="ECO:0000256" key="4">
    <source>
        <dbReference type="RuleBase" id="RU000461"/>
    </source>
</evidence>